<gene>
    <name evidence="3" type="ORF">K504DRAFT_175324</name>
</gene>
<name>A0A6G1JSZ9_9PLEO</name>
<evidence type="ECO:0000256" key="1">
    <source>
        <dbReference type="SAM" id="MobiDB-lite"/>
    </source>
</evidence>
<protein>
    <submittedName>
        <fullName evidence="3">Uncharacterized protein</fullName>
    </submittedName>
</protein>
<dbReference type="AlphaFoldDB" id="A0A6G1JSZ9"/>
<organism evidence="3 4">
    <name type="scientific">Pleomassaria siparia CBS 279.74</name>
    <dbReference type="NCBI Taxonomy" id="1314801"/>
    <lineage>
        <taxon>Eukaryota</taxon>
        <taxon>Fungi</taxon>
        <taxon>Dikarya</taxon>
        <taxon>Ascomycota</taxon>
        <taxon>Pezizomycotina</taxon>
        <taxon>Dothideomycetes</taxon>
        <taxon>Pleosporomycetidae</taxon>
        <taxon>Pleosporales</taxon>
        <taxon>Pleomassariaceae</taxon>
        <taxon>Pleomassaria</taxon>
    </lineage>
</organism>
<keyword evidence="2" id="KW-1133">Transmembrane helix</keyword>
<keyword evidence="4" id="KW-1185">Reference proteome</keyword>
<accession>A0A6G1JSZ9</accession>
<proteinExistence type="predicted"/>
<sequence>MVTVHTYSTIDVTKTLPCTTCHGGMTTVVVSSIVEHTKTYLSTTTAANPIVSTAGSEEPTSVSAFTSEFDSTVASSAPSSDFSASVSAWATESSSLDTASASFSSSTTSDFNTSWTSTSANRRPTSHKIKNSGASGFSINVLLAAALALAVAVFSH</sequence>
<feature type="compositionally biased region" description="Low complexity" evidence="1">
    <location>
        <begin position="103"/>
        <end position="119"/>
    </location>
</feature>
<keyword evidence="2" id="KW-0812">Transmembrane</keyword>
<feature type="region of interest" description="Disordered" evidence="1">
    <location>
        <begin position="103"/>
        <end position="127"/>
    </location>
</feature>
<evidence type="ECO:0000256" key="2">
    <source>
        <dbReference type="SAM" id="Phobius"/>
    </source>
</evidence>
<evidence type="ECO:0000313" key="4">
    <source>
        <dbReference type="Proteomes" id="UP000799428"/>
    </source>
</evidence>
<dbReference type="Proteomes" id="UP000799428">
    <property type="component" value="Unassembled WGS sequence"/>
</dbReference>
<evidence type="ECO:0000313" key="3">
    <source>
        <dbReference type="EMBL" id="KAF2703678.1"/>
    </source>
</evidence>
<keyword evidence="2" id="KW-0472">Membrane</keyword>
<feature type="transmembrane region" description="Helical" evidence="2">
    <location>
        <begin position="132"/>
        <end position="154"/>
    </location>
</feature>
<dbReference type="EMBL" id="MU005786">
    <property type="protein sequence ID" value="KAF2703678.1"/>
    <property type="molecule type" value="Genomic_DNA"/>
</dbReference>
<reference evidence="3" key="1">
    <citation type="journal article" date="2020" name="Stud. Mycol.">
        <title>101 Dothideomycetes genomes: a test case for predicting lifestyles and emergence of pathogens.</title>
        <authorList>
            <person name="Haridas S."/>
            <person name="Albert R."/>
            <person name="Binder M."/>
            <person name="Bloem J."/>
            <person name="Labutti K."/>
            <person name="Salamov A."/>
            <person name="Andreopoulos B."/>
            <person name="Baker S."/>
            <person name="Barry K."/>
            <person name="Bills G."/>
            <person name="Bluhm B."/>
            <person name="Cannon C."/>
            <person name="Castanera R."/>
            <person name="Culley D."/>
            <person name="Daum C."/>
            <person name="Ezra D."/>
            <person name="Gonzalez J."/>
            <person name="Henrissat B."/>
            <person name="Kuo A."/>
            <person name="Liang C."/>
            <person name="Lipzen A."/>
            <person name="Lutzoni F."/>
            <person name="Magnuson J."/>
            <person name="Mondo S."/>
            <person name="Nolan M."/>
            <person name="Ohm R."/>
            <person name="Pangilinan J."/>
            <person name="Park H.-J."/>
            <person name="Ramirez L."/>
            <person name="Alfaro M."/>
            <person name="Sun H."/>
            <person name="Tritt A."/>
            <person name="Yoshinaga Y."/>
            <person name="Zwiers L.-H."/>
            <person name="Turgeon B."/>
            <person name="Goodwin S."/>
            <person name="Spatafora J."/>
            <person name="Crous P."/>
            <person name="Grigoriev I."/>
        </authorList>
    </citation>
    <scope>NUCLEOTIDE SEQUENCE</scope>
    <source>
        <strain evidence="3">CBS 279.74</strain>
    </source>
</reference>